<feature type="transmembrane region" description="Helical" evidence="1">
    <location>
        <begin position="47"/>
        <end position="64"/>
    </location>
</feature>
<comment type="caution">
    <text evidence="2">The sequence shown here is derived from an EMBL/GenBank/DDBJ whole genome shotgun (WGS) entry which is preliminary data.</text>
</comment>
<dbReference type="RefSeq" id="WP_390222786.1">
    <property type="nucleotide sequence ID" value="NZ_JBHTAA010000005.1"/>
</dbReference>
<dbReference type="InterPro" id="IPR055968">
    <property type="entry name" value="DUF7546"/>
</dbReference>
<name>A0ABD5ZEA5_9EURY</name>
<feature type="transmembrane region" description="Helical" evidence="1">
    <location>
        <begin position="137"/>
        <end position="159"/>
    </location>
</feature>
<protein>
    <submittedName>
        <fullName evidence="2">Uncharacterized protein</fullName>
    </submittedName>
</protein>
<dbReference type="EMBL" id="JBHTAA010000005">
    <property type="protein sequence ID" value="MFC7203444.1"/>
    <property type="molecule type" value="Genomic_DNA"/>
</dbReference>
<reference evidence="2 3" key="1">
    <citation type="journal article" date="2019" name="Int. J. Syst. Evol. Microbiol.">
        <title>The Global Catalogue of Microorganisms (GCM) 10K type strain sequencing project: providing services to taxonomists for standard genome sequencing and annotation.</title>
        <authorList>
            <consortium name="The Broad Institute Genomics Platform"/>
            <consortium name="The Broad Institute Genome Sequencing Center for Infectious Disease"/>
            <person name="Wu L."/>
            <person name="Ma J."/>
        </authorList>
    </citation>
    <scope>NUCLEOTIDE SEQUENCE [LARGE SCALE GENOMIC DNA]</scope>
    <source>
        <strain evidence="2 3">DSM 29988</strain>
    </source>
</reference>
<evidence type="ECO:0000313" key="3">
    <source>
        <dbReference type="Proteomes" id="UP001596481"/>
    </source>
</evidence>
<sequence length="232" mass="24406">MTTKHRRFALALPSTTFKWLLVLLWFEALAVAAYLFATPVRVEQLRYVLYPFVWINVGLLAVLVTNPPTATWRARLVAGGLAVAYFLVLGSLAGMLSVNFDALLGSAAHAAGHHQTGWQFTLGAPGWGPRVGYAGEAFSVMLVPYHVVGYLALSYLVYATILDTARAAVPGVLGLVSCVGCAFPLAGSLAAGAAGGTGLVSSLRILSVDLSTVVFVVAVAVLVFRPTATGER</sequence>
<keyword evidence="1" id="KW-1133">Transmembrane helix</keyword>
<feature type="transmembrane region" description="Helical" evidence="1">
    <location>
        <begin position="76"/>
        <end position="96"/>
    </location>
</feature>
<evidence type="ECO:0000256" key="1">
    <source>
        <dbReference type="SAM" id="Phobius"/>
    </source>
</evidence>
<feature type="transmembrane region" description="Helical" evidence="1">
    <location>
        <begin position="205"/>
        <end position="224"/>
    </location>
</feature>
<keyword evidence="1" id="KW-0812">Transmembrane</keyword>
<accession>A0ABD5ZEA5</accession>
<keyword evidence="3" id="KW-1185">Reference proteome</keyword>
<dbReference type="AlphaFoldDB" id="A0ABD5ZEA5"/>
<organism evidence="2 3">
    <name type="scientific">Haloferax namakaokahaiae</name>
    <dbReference type="NCBI Taxonomy" id="1748331"/>
    <lineage>
        <taxon>Archaea</taxon>
        <taxon>Methanobacteriati</taxon>
        <taxon>Methanobacteriota</taxon>
        <taxon>Stenosarchaea group</taxon>
        <taxon>Halobacteria</taxon>
        <taxon>Halobacteriales</taxon>
        <taxon>Haloferacaceae</taxon>
        <taxon>Haloferax</taxon>
    </lineage>
</organism>
<evidence type="ECO:0000313" key="2">
    <source>
        <dbReference type="EMBL" id="MFC7203444.1"/>
    </source>
</evidence>
<feature type="transmembrane region" description="Helical" evidence="1">
    <location>
        <begin position="171"/>
        <end position="193"/>
    </location>
</feature>
<dbReference type="Proteomes" id="UP001596481">
    <property type="component" value="Unassembled WGS sequence"/>
</dbReference>
<gene>
    <name evidence="2" type="ORF">ACFQJC_07965</name>
</gene>
<proteinExistence type="predicted"/>
<dbReference type="Pfam" id="PF24412">
    <property type="entry name" value="DUF7546"/>
    <property type="match status" value="1"/>
</dbReference>
<keyword evidence="1" id="KW-0472">Membrane</keyword>